<dbReference type="RefSeq" id="WP_025606552.1">
    <property type="nucleotide sequence ID" value="NZ_CP021235.1"/>
</dbReference>
<name>A0A1X9YRV3_9BACT</name>
<dbReference type="SUPFAM" id="SSF52091">
    <property type="entry name" value="SpoIIaa-like"/>
    <property type="match status" value="1"/>
</dbReference>
<dbReference type="AlphaFoldDB" id="A0A1X9YRV3"/>
<evidence type="ECO:0000313" key="2">
    <source>
        <dbReference type="Proteomes" id="UP000266292"/>
    </source>
</evidence>
<dbReference type="Gene3D" id="3.30.750.24">
    <property type="entry name" value="STAS domain"/>
    <property type="match status" value="1"/>
</dbReference>
<dbReference type="InterPro" id="IPR036513">
    <property type="entry name" value="STAS_dom_sf"/>
</dbReference>
<dbReference type="EMBL" id="CP021235">
    <property type="protein sequence ID" value="ARS35599.1"/>
    <property type="molecule type" value="Genomic_DNA"/>
</dbReference>
<keyword evidence="2" id="KW-1185">Reference proteome</keyword>
<dbReference type="Proteomes" id="UP000266292">
    <property type="component" value="Chromosome"/>
</dbReference>
<protein>
    <recommendedName>
        <fullName evidence="3">STAS domain-containing protein</fullName>
    </recommendedName>
</protein>
<evidence type="ECO:0008006" key="3">
    <source>
        <dbReference type="Google" id="ProtNLM"/>
    </source>
</evidence>
<reference evidence="2" key="1">
    <citation type="submission" date="2017-05" db="EMBL/GenBank/DDBJ databases">
        <authorList>
            <person name="Ray J."/>
            <person name="Price M."/>
            <person name="Deutschbauer A."/>
        </authorList>
    </citation>
    <scope>NUCLEOTIDE SEQUENCE [LARGE SCALE GENOMIC DNA]</scope>
    <source>
        <strain evidence="2">DSM 19842</strain>
    </source>
</reference>
<organism evidence="1 2">
    <name type="scientific">Pontibacter actiniarum</name>
    <dbReference type="NCBI Taxonomy" id="323450"/>
    <lineage>
        <taxon>Bacteria</taxon>
        <taxon>Pseudomonadati</taxon>
        <taxon>Bacteroidota</taxon>
        <taxon>Cytophagia</taxon>
        <taxon>Cytophagales</taxon>
        <taxon>Hymenobacteraceae</taxon>
        <taxon>Pontibacter</taxon>
    </lineage>
</organism>
<sequence>MKTTYTFRNGLCHISLQGVLTAAGLFKLKRIFKLALAEDIREIWINCAELTDVELPVLTNLTLYQHVLEEKNITLLFTSLTPYLHSLLAKHHLDVALSVADTSVATQQDES</sequence>
<dbReference type="OrthoDB" id="894317at2"/>
<accession>A0A1X9YRV3</accession>
<evidence type="ECO:0000313" key="1">
    <source>
        <dbReference type="EMBL" id="ARS35599.1"/>
    </source>
</evidence>
<gene>
    <name evidence="1" type="ORF">CA264_09190</name>
</gene>
<proteinExistence type="predicted"/>
<dbReference type="KEGG" id="pact:CA264_09190"/>